<gene>
    <name evidence="2" type="ORF">CXT95_01245</name>
</gene>
<evidence type="ECO:0000313" key="2">
    <source>
        <dbReference type="EMBL" id="PND05075.1"/>
    </source>
</evidence>
<evidence type="ECO:0000313" key="3">
    <source>
        <dbReference type="Proteomes" id="UP000236075"/>
    </source>
</evidence>
<dbReference type="Proteomes" id="UP000236075">
    <property type="component" value="Unassembled WGS sequence"/>
</dbReference>
<protein>
    <submittedName>
        <fullName evidence="2">Uncharacterized protein</fullName>
    </submittedName>
</protein>
<sequence>MEPEKTFHLKKKPSSAIRLSPSREEHGKRLQEETSPPSLFRKIPPLLMEYSGTVITPSPGSSGDRPAQPPPCRKRHVDGISCEGQSSRTEILAGLDAGGAAFSLLDQKFTVTLKNKKGPCRIPEKSASSHFRRQI</sequence>
<feature type="compositionally biased region" description="Basic and acidic residues" evidence="1">
    <location>
        <begin position="21"/>
        <end position="32"/>
    </location>
</feature>
<dbReference type="AlphaFoldDB" id="A0AAX0WP04"/>
<organism evidence="2 3">
    <name type="scientific">Akkermansia muciniphila</name>
    <dbReference type="NCBI Taxonomy" id="239935"/>
    <lineage>
        <taxon>Bacteria</taxon>
        <taxon>Pseudomonadati</taxon>
        <taxon>Verrucomicrobiota</taxon>
        <taxon>Verrucomicrobiia</taxon>
        <taxon>Verrucomicrobiales</taxon>
        <taxon>Akkermansiaceae</taxon>
        <taxon>Akkermansia</taxon>
    </lineage>
</organism>
<reference evidence="2 3" key="1">
    <citation type="journal article" date="2017" name="BMC Genomics">
        <title>Genome sequencing of 39 Akkermansia muciniphila isolates reveals its population structure, genomic and functional diverisity, and global distribution in mammalian gut microbiotas.</title>
        <authorList>
            <person name="Guo X."/>
            <person name="Li S."/>
            <person name="Zhang J."/>
            <person name="Wu F."/>
            <person name="Li X."/>
            <person name="Wu D."/>
            <person name="Zhang M."/>
            <person name="Ou Z."/>
            <person name="Jie Z."/>
            <person name="Yan Q."/>
            <person name="Li P."/>
            <person name="Yi J."/>
            <person name="Peng Y."/>
        </authorList>
    </citation>
    <scope>NUCLEOTIDE SEQUENCE [LARGE SCALE GENOMIC DNA]</scope>
    <source>
        <strain evidence="2 3">GP28</strain>
    </source>
</reference>
<accession>A0AAX0WP04</accession>
<name>A0AAX0WP04_9BACT</name>
<evidence type="ECO:0000256" key="1">
    <source>
        <dbReference type="SAM" id="MobiDB-lite"/>
    </source>
</evidence>
<proteinExistence type="predicted"/>
<feature type="region of interest" description="Disordered" evidence="1">
    <location>
        <begin position="1"/>
        <end position="80"/>
    </location>
</feature>
<dbReference type="EMBL" id="PJLB01000004">
    <property type="protein sequence ID" value="PND05075.1"/>
    <property type="molecule type" value="Genomic_DNA"/>
</dbReference>
<comment type="caution">
    <text evidence="2">The sequence shown here is derived from an EMBL/GenBank/DDBJ whole genome shotgun (WGS) entry which is preliminary data.</text>
</comment>